<dbReference type="Pfam" id="PF14714">
    <property type="entry name" value="KH_dom-like"/>
    <property type="match status" value="1"/>
</dbReference>
<evidence type="ECO:0000256" key="1">
    <source>
        <dbReference type="ARBA" id="ARBA00008279"/>
    </source>
</evidence>
<proteinExistence type="inferred from homology"/>
<dbReference type="EMBL" id="LANX01000001">
    <property type="protein sequence ID" value="KJV68972.1"/>
    <property type="molecule type" value="Genomic_DNA"/>
</dbReference>
<comment type="subunit">
    <text evidence="8">Associates with the 50S ribosomal subunit.</text>
</comment>
<protein>
    <recommendedName>
        <fullName evidence="2 8">GTPase Der</fullName>
    </recommendedName>
    <alternativeName>
        <fullName evidence="7 8">GTP-binding protein EngA</fullName>
    </alternativeName>
</protein>
<dbReference type="PRINTS" id="PR00449">
    <property type="entry name" value="RASTRNSFRMNG"/>
</dbReference>
<dbReference type="NCBIfam" id="TIGR00231">
    <property type="entry name" value="small_GTP"/>
    <property type="match status" value="2"/>
</dbReference>
<feature type="binding site" evidence="8">
    <location>
        <begin position="180"/>
        <end position="187"/>
    </location>
    <ligand>
        <name>GTP</name>
        <dbReference type="ChEBI" id="CHEBI:37565"/>
        <label>2</label>
    </ligand>
</feature>
<dbReference type="GO" id="GO:0005525">
    <property type="term" value="F:GTP binding"/>
    <property type="evidence" value="ECO:0007669"/>
    <property type="project" value="UniProtKB-UniRule"/>
</dbReference>
<keyword evidence="13" id="KW-1185">Reference proteome</keyword>
<keyword evidence="6 8" id="KW-0342">GTP-binding</keyword>
<evidence type="ECO:0000313" key="12">
    <source>
        <dbReference type="EMBL" id="KJV68972.1"/>
    </source>
</evidence>
<dbReference type="CDD" id="cd01894">
    <property type="entry name" value="EngA1"/>
    <property type="match status" value="1"/>
</dbReference>
<dbReference type="PANTHER" id="PTHR43834">
    <property type="entry name" value="GTPASE DER"/>
    <property type="match status" value="1"/>
</dbReference>
<dbReference type="Proteomes" id="UP000033562">
    <property type="component" value="Unassembled WGS sequence"/>
</dbReference>
<comment type="similarity">
    <text evidence="1 8 9 10">Belongs to the TRAFAC class TrmE-Era-EngA-EngB-Septin-like GTPase superfamily. EngA (Der) GTPase family.</text>
</comment>
<dbReference type="HAMAP" id="MF_00195">
    <property type="entry name" value="GTPase_Der"/>
    <property type="match status" value="1"/>
</dbReference>
<dbReference type="InterPro" id="IPR015946">
    <property type="entry name" value="KH_dom-like_a/b"/>
</dbReference>
<evidence type="ECO:0000256" key="8">
    <source>
        <dbReference type="HAMAP-Rule" id="MF_00195"/>
    </source>
</evidence>
<dbReference type="InterPro" id="IPR016484">
    <property type="entry name" value="GTPase_Der"/>
</dbReference>
<dbReference type="RefSeq" id="WP_045808790.1">
    <property type="nucleotide sequence ID" value="NZ_LANX01000001.1"/>
</dbReference>
<dbReference type="STRING" id="1359163.NLO413_0344"/>
<evidence type="ECO:0000256" key="5">
    <source>
        <dbReference type="ARBA" id="ARBA00022741"/>
    </source>
</evidence>
<dbReference type="InterPro" id="IPR006073">
    <property type="entry name" value="GTP-bd"/>
</dbReference>
<evidence type="ECO:0000256" key="4">
    <source>
        <dbReference type="ARBA" id="ARBA00022737"/>
    </source>
</evidence>
<dbReference type="InterPro" id="IPR031166">
    <property type="entry name" value="G_ENGA"/>
</dbReference>
<dbReference type="PROSITE" id="PS51712">
    <property type="entry name" value="G_ENGA"/>
    <property type="match status" value="1"/>
</dbReference>
<gene>
    <name evidence="12" type="primary">engA</name>
    <name evidence="8" type="synonym">der</name>
    <name evidence="12" type="ORF">NLO413_0344</name>
</gene>
<dbReference type="AlphaFoldDB" id="A0A0F3NMN9"/>
<evidence type="ECO:0000313" key="13">
    <source>
        <dbReference type="Proteomes" id="UP000033562"/>
    </source>
</evidence>
<dbReference type="CDD" id="cd01895">
    <property type="entry name" value="EngA2"/>
    <property type="match status" value="1"/>
</dbReference>
<evidence type="ECO:0000256" key="10">
    <source>
        <dbReference type="RuleBase" id="RU004481"/>
    </source>
</evidence>
<dbReference type="Gene3D" id="3.30.300.20">
    <property type="match status" value="1"/>
</dbReference>
<dbReference type="NCBIfam" id="TIGR03594">
    <property type="entry name" value="GTPase_EngA"/>
    <property type="match status" value="1"/>
</dbReference>
<evidence type="ECO:0000256" key="2">
    <source>
        <dbReference type="ARBA" id="ARBA00020953"/>
    </source>
</evidence>
<feature type="binding site" evidence="8">
    <location>
        <begin position="292"/>
        <end position="295"/>
    </location>
    <ligand>
        <name>GTP</name>
        <dbReference type="ChEBI" id="CHEBI:37565"/>
        <label>2</label>
    </ligand>
</feature>
<feature type="binding site" evidence="8">
    <location>
        <begin position="55"/>
        <end position="59"/>
    </location>
    <ligand>
        <name>GTP</name>
        <dbReference type="ChEBI" id="CHEBI:37565"/>
        <label>1</label>
    </ligand>
</feature>
<dbReference type="PANTHER" id="PTHR43834:SF6">
    <property type="entry name" value="GTPASE DER"/>
    <property type="match status" value="1"/>
</dbReference>
<dbReference type="Pfam" id="PF01926">
    <property type="entry name" value="MMR_HSR1"/>
    <property type="match status" value="2"/>
</dbReference>
<feature type="binding site" evidence="8">
    <location>
        <begin position="117"/>
        <end position="120"/>
    </location>
    <ligand>
        <name>GTP</name>
        <dbReference type="ChEBI" id="CHEBI:37565"/>
        <label>1</label>
    </ligand>
</feature>
<dbReference type="Gene3D" id="3.40.50.300">
    <property type="entry name" value="P-loop containing nucleotide triphosphate hydrolases"/>
    <property type="match status" value="2"/>
</dbReference>
<evidence type="ECO:0000256" key="9">
    <source>
        <dbReference type="PROSITE-ProRule" id="PRU01049"/>
    </source>
</evidence>
<sequence length="439" mass="49406">MLEIAIVGLPNAGKSTLFNRLVGKKLAIVSNIPNVTRDRRESYVDLCGLRFKIIDTGGVNGSIKLSHLIIEQVKLAVESANVIFFVVDSRVNFDEKVTIFAKWLRKLTSKPIILIANKCESNKNCYPVDYLEYLNFIGPVYISAEHGLGMADLYDALTSLCEESDFEGERVNTIKVSIVGQPNVGKSTLINTFLNDNRLITDSEAGTTRDSIDVDYDYKGRRFTLVDTAGMRRKSKVVESIETFSNKLSISSIAKSDIVILIVDFVFGISQQDLSIAEIAIRKGKGLIVALNKLDLIDTKVERERLKNIIQQSNKIDFKVPIIEISALKNINCNKILDKCLNLYSSLTKRINTADLNKWLSIAINHHSPPLYKGKQVKLKYITQISVMPLVFVVSTNMGVIDVTYQKYLKNSLAQSFFYEVPIKIIFKKNHNPYIHNTK</sequence>
<evidence type="ECO:0000256" key="6">
    <source>
        <dbReference type="ARBA" id="ARBA00023134"/>
    </source>
</evidence>
<dbReference type="SUPFAM" id="SSF52540">
    <property type="entry name" value="P-loop containing nucleoside triphosphate hydrolases"/>
    <property type="match status" value="2"/>
</dbReference>
<feature type="binding site" evidence="8">
    <location>
        <begin position="227"/>
        <end position="231"/>
    </location>
    <ligand>
        <name>GTP</name>
        <dbReference type="ChEBI" id="CHEBI:37565"/>
        <label>2</label>
    </ligand>
</feature>
<dbReference type="InterPro" id="IPR005225">
    <property type="entry name" value="Small_GTP-bd"/>
</dbReference>
<comment type="caution">
    <text evidence="8">Lacks conserved residue(s) required for the propagation of feature annotation.</text>
</comment>
<dbReference type="GO" id="GO:0042254">
    <property type="term" value="P:ribosome biogenesis"/>
    <property type="evidence" value="ECO:0007669"/>
    <property type="project" value="UniProtKB-KW"/>
</dbReference>
<reference evidence="12 13" key="1">
    <citation type="submission" date="2015-02" db="EMBL/GenBank/DDBJ databases">
        <title>Genome Sequencing of Rickettsiales.</title>
        <authorList>
            <person name="Daugherty S.C."/>
            <person name="Su Q."/>
            <person name="Abolude K."/>
            <person name="Beier-Sexton M."/>
            <person name="Carlyon J.A."/>
            <person name="Carter R."/>
            <person name="Day N.P."/>
            <person name="Dumler S.J."/>
            <person name="Dyachenko V."/>
            <person name="Godinez A."/>
            <person name="Kurtti T.J."/>
            <person name="Lichay M."/>
            <person name="Mullins K.E."/>
            <person name="Ott S."/>
            <person name="Pappas-Brown V."/>
            <person name="Paris D.H."/>
            <person name="Patel P."/>
            <person name="Richards A.L."/>
            <person name="Sadzewicz L."/>
            <person name="Sears K."/>
            <person name="Seidman D."/>
            <person name="Sengamalay N."/>
            <person name="Stenos J."/>
            <person name="Tallon L.J."/>
            <person name="Vincent G."/>
            <person name="Fraser C.M."/>
            <person name="Munderloh U."/>
            <person name="Dunning-Hotopp J.C."/>
        </authorList>
    </citation>
    <scope>NUCLEOTIDE SEQUENCE [LARGE SCALE GENOMIC DNA]</scope>
    <source>
        <strain evidence="12 13">RAC413</strain>
    </source>
</reference>
<organism evidence="12 13">
    <name type="scientific">Candidatus Neoehrlichia procyonis str. RAC413</name>
    <dbReference type="NCBI Taxonomy" id="1359163"/>
    <lineage>
        <taxon>Bacteria</taxon>
        <taxon>Pseudomonadati</taxon>
        <taxon>Pseudomonadota</taxon>
        <taxon>Alphaproteobacteria</taxon>
        <taxon>Rickettsiales</taxon>
        <taxon>Anaplasmataceae</taxon>
        <taxon>Candidatus Neoehrlichia</taxon>
    </lineage>
</organism>
<comment type="function">
    <text evidence="8 10">GTPase that plays an essential role in the late steps of ribosome biogenesis.</text>
</comment>
<dbReference type="InterPro" id="IPR027417">
    <property type="entry name" value="P-loop_NTPase"/>
</dbReference>
<evidence type="ECO:0000259" key="11">
    <source>
        <dbReference type="PROSITE" id="PS51712"/>
    </source>
</evidence>
<keyword evidence="3 8" id="KW-0690">Ribosome biogenesis</keyword>
<comment type="caution">
    <text evidence="12">The sequence shown here is derived from an EMBL/GenBank/DDBJ whole genome shotgun (WGS) entry which is preliminary data.</text>
</comment>
<keyword evidence="4 10" id="KW-0677">Repeat</keyword>
<feature type="domain" description="EngA-type G" evidence="11">
    <location>
        <begin position="174"/>
        <end position="348"/>
    </location>
</feature>
<dbReference type="PATRIC" id="fig|1359163.3.peg.333"/>
<evidence type="ECO:0000256" key="7">
    <source>
        <dbReference type="ARBA" id="ARBA00032345"/>
    </source>
</evidence>
<dbReference type="InterPro" id="IPR032859">
    <property type="entry name" value="KH_dom-like"/>
</dbReference>
<dbReference type="OrthoDB" id="9805918at2"/>
<keyword evidence="5 8" id="KW-0547">Nucleotide-binding</keyword>
<evidence type="ECO:0000256" key="3">
    <source>
        <dbReference type="ARBA" id="ARBA00022517"/>
    </source>
</evidence>
<accession>A0A0F3NMN9</accession>
<dbReference type="PIRSF" id="PIRSF006485">
    <property type="entry name" value="GTP-binding_EngA"/>
    <property type="match status" value="1"/>
</dbReference>
<name>A0A0F3NMN9_9RICK</name>